<reference evidence="1 2" key="1">
    <citation type="journal article" date="2021" name="Elife">
        <title>Chloroplast acquisition without the gene transfer in kleptoplastic sea slugs, Plakobranchus ocellatus.</title>
        <authorList>
            <person name="Maeda T."/>
            <person name="Takahashi S."/>
            <person name="Yoshida T."/>
            <person name="Shimamura S."/>
            <person name="Takaki Y."/>
            <person name="Nagai Y."/>
            <person name="Toyoda A."/>
            <person name="Suzuki Y."/>
            <person name="Arimoto A."/>
            <person name="Ishii H."/>
            <person name="Satoh N."/>
            <person name="Nishiyama T."/>
            <person name="Hasebe M."/>
            <person name="Maruyama T."/>
            <person name="Minagawa J."/>
            <person name="Obokata J."/>
            <person name="Shigenobu S."/>
        </authorList>
    </citation>
    <scope>NUCLEOTIDE SEQUENCE [LARGE SCALE GENOMIC DNA]</scope>
</reference>
<evidence type="ECO:0000313" key="2">
    <source>
        <dbReference type="Proteomes" id="UP000762676"/>
    </source>
</evidence>
<gene>
    <name evidence="1" type="ORF">ElyMa_004886100</name>
</gene>
<comment type="caution">
    <text evidence="1">The sequence shown here is derived from an EMBL/GenBank/DDBJ whole genome shotgun (WGS) entry which is preliminary data.</text>
</comment>
<dbReference type="EMBL" id="BMAT01009771">
    <property type="protein sequence ID" value="GFS13499.1"/>
    <property type="molecule type" value="Genomic_DNA"/>
</dbReference>
<evidence type="ECO:0000313" key="1">
    <source>
        <dbReference type="EMBL" id="GFS13499.1"/>
    </source>
</evidence>
<dbReference type="AlphaFoldDB" id="A0AAV4ISF9"/>
<protein>
    <submittedName>
        <fullName evidence="1">Uncharacterized protein</fullName>
    </submittedName>
</protein>
<sequence>MVGSHWIGFDLTLRQPAVIVLIDPRSLITSTSLVFGFWSTQERNIQLHCYTEQELAFVEQVVRRPMLFLRAFSGCSFFSQSCWGILSDICGS</sequence>
<accession>A0AAV4ISF9</accession>
<name>A0AAV4ISF9_9GAST</name>
<dbReference type="Proteomes" id="UP000762676">
    <property type="component" value="Unassembled WGS sequence"/>
</dbReference>
<organism evidence="1 2">
    <name type="scientific">Elysia marginata</name>
    <dbReference type="NCBI Taxonomy" id="1093978"/>
    <lineage>
        <taxon>Eukaryota</taxon>
        <taxon>Metazoa</taxon>
        <taxon>Spiralia</taxon>
        <taxon>Lophotrochozoa</taxon>
        <taxon>Mollusca</taxon>
        <taxon>Gastropoda</taxon>
        <taxon>Heterobranchia</taxon>
        <taxon>Euthyneura</taxon>
        <taxon>Panpulmonata</taxon>
        <taxon>Sacoglossa</taxon>
        <taxon>Placobranchoidea</taxon>
        <taxon>Plakobranchidae</taxon>
        <taxon>Elysia</taxon>
    </lineage>
</organism>
<proteinExistence type="predicted"/>
<keyword evidence="2" id="KW-1185">Reference proteome</keyword>